<protein>
    <submittedName>
        <fullName evidence="1">Aminoglycoside 6'-N-acetyltransferase</fullName>
        <ecNumber evidence="1">2.3.1.82</ecNumber>
    </submittedName>
</protein>
<name>A0ABS2SPE2_9BACI</name>
<keyword evidence="1" id="KW-0808">Transferase</keyword>
<dbReference type="SUPFAM" id="SSF55729">
    <property type="entry name" value="Acyl-CoA N-acyltransferases (Nat)"/>
    <property type="match status" value="1"/>
</dbReference>
<reference evidence="1" key="1">
    <citation type="submission" date="2021-01" db="EMBL/GenBank/DDBJ databases">
        <title>Genomic Encyclopedia of Type Strains, Phase IV (KMG-IV): sequencing the most valuable type-strain genomes for metagenomic binning, comparative biology and taxonomic classification.</title>
        <authorList>
            <person name="Goeker M."/>
        </authorList>
    </citation>
    <scope>NUCLEOTIDE SEQUENCE</scope>
    <source>
        <strain evidence="1">DSM 21943</strain>
    </source>
</reference>
<organism evidence="1 2">
    <name type="scientific">Shouchella xiaoxiensis</name>
    <dbReference type="NCBI Taxonomy" id="766895"/>
    <lineage>
        <taxon>Bacteria</taxon>
        <taxon>Bacillati</taxon>
        <taxon>Bacillota</taxon>
        <taxon>Bacilli</taxon>
        <taxon>Bacillales</taxon>
        <taxon>Bacillaceae</taxon>
        <taxon>Shouchella</taxon>
    </lineage>
</organism>
<keyword evidence="1" id="KW-0012">Acyltransferase</keyword>
<dbReference type="EC" id="2.3.1.82" evidence="1"/>
<proteinExistence type="predicted"/>
<sequence length="51" mass="5994">MMTMDPIASNWRAIRCYEKCGFSVVKKLQNHLLHEGVHHDCLLMVYMKEEG</sequence>
<evidence type="ECO:0000313" key="2">
    <source>
        <dbReference type="Proteomes" id="UP001179280"/>
    </source>
</evidence>
<gene>
    <name evidence="1" type="ORF">JOC54_000625</name>
</gene>
<dbReference type="GO" id="GO:0047663">
    <property type="term" value="F:aminoglycoside 6'-N-acetyltransferase activity"/>
    <property type="evidence" value="ECO:0007669"/>
    <property type="project" value="UniProtKB-EC"/>
</dbReference>
<keyword evidence="2" id="KW-1185">Reference proteome</keyword>
<comment type="caution">
    <text evidence="1">The sequence shown here is derived from an EMBL/GenBank/DDBJ whole genome shotgun (WGS) entry which is preliminary data.</text>
</comment>
<dbReference type="Proteomes" id="UP001179280">
    <property type="component" value="Unassembled WGS sequence"/>
</dbReference>
<dbReference type="InterPro" id="IPR016181">
    <property type="entry name" value="Acyl_CoA_acyltransferase"/>
</dbReference>
<evidence type="ECO:0000313" key="1">
    <source>
        <dbReference type="EMBL" id="MBM7837394.1"/>
    </source>
</evidence>
<dbReference type="EMBL" id="JAFBCV010000001">
    <property type="protein sequence ID" value="MBM7837394.1"/>
    <property type="molecule type" value="Genomic_DNA"/>
</dbReference>
<accession>A0ABS2SPE2</accession>
<dbReference type="Gene3D" id="3.40.630.30">
    <property type="match status" value="1"/>
</dbReference>